<dbReference type="Proteomes" id="UP001183643">
    <property type="component" value="Unassembled WGS sequence"/>
</dbReference>
<evidence type="ECO:0000313" key="2">
    <source>
        <dbReference type="EMBL" id="MDR7278930.1"/>
    </source>
</evidence>
<comment type="caution">
    <text evidence="2">The sequence shown here is derived from an EMBL/GenBank/DDBJ whole genome shotgun (WGS) entry which is preliminary data.</text>
</comment>
<evidence type="ECO:0000313" key="3">
    <source>
        <dbReference type="Proteomes" id="UP001183643"/>
    </source>
</evidence>
<gene>
    <name evidence="2" type="ORF">J2S41_005708</name>
</gene>
<feature type="compositionally biased region" description="Low complexity" evidence="1">
    <location>
        <begin position="1"/>
        <end position="21"/>
    </location>
</feature>
<dbReference type="AlphaFoldDB" id="A0AAE3YSP2"/>
<evidence type="ECO:0000256" key="1">
    <source>
        <dbReference type="SAM" id="MobiDB-lite"/>
    </source>
</evidence>
<feature type="region of interest" description="Disordered" evidence="1">
    <location>
        <begin position="1"/>
        <end position="32"/>
    </location>
</feature>
<protein>
    <submittedName>
        <fullName evidence="2">Uncharacterized protein</fullName>
    </submittedName>
</protein>
<reference evidence="2" key="1">
    <citation type="submission" date="2023-07" db="EMBL/GenBank/DDBJ databases">
        <title>Sequencing the genomes of 1000 actinobacteria strains.</title>
        <authorList>
            <person name="Klenk H.-P."/>
        </authorList>
    </citation>
    <scope>NUCLEOTIDE SEQUENCE</scope>
    <source>
        <strain evidence="2">DSM 44707</strain>
    </source>
</reference>
<keyword evidence="3" id="KW-1185">Reference proteome</keyword>
<dbReference type="RefSeq" id="WP_310372143.1">
    <property type="nucleotide sequence ID" value="NZ_JAVDYB010000001.1"/>
</dbReference>
<sequence length="134" mass="13798">MPETPSKSTTAAKTTTAPAAAGNTAVPAHGDRDRVAMLSLRADGTPDQHRPEIIGDREFALAATREQFTQQAVSAVDQRERAATDPVAETVEQDPAIAKLQEAHQAAATAAEAAAQATVDALLVGGDAPSKTSK</sequence>
<accession>A0AAE3YSP2</accession>
<organism evidence="2 3">
    <name type="scientific">Catenuloplanes atrovinosus</name>
    <dbReference type="NCBI Taxonomy" id="137266"/>
    <lineage>
        <taxon>Bacteria</taxon>
        <taxon>Bacillati</taxon>
        <taxon>Actinomycetota</taxon>
        <taxon>Actinomycetes</taxon>
        <taxon>Micromonosporales</taxon>
        <taxon>Micromonosporaceae</taxon>
        <taxon>Catenuloplanes</taxon>
    </lineage>
</organism>
<dbReference type="EMBL" id="JAVDYB010000001">
    <property type="protein sequence ID" value="MDR7278930.1"/>
    <property type="molecule type" value="Genomic_DNA"/>
</dbReference>
<proteinExistence type="predicted"/>
<name>A0AAE3YSP2_9ACTN</name>